<dbReference type="EMBL" id="CP006936">
    <property type="protein sequence ID" value="AHC28022.1"/>
    <property type="molecule type" value="Genomic_DNA"/>
</dbReference>
<proteinExistence type="predicted"/>
<organism evidence="2 3">
    <name type="scientific">Mycolicibacterium neoaurum VKM Ac-1815D</name>
    <dbReference type="NCBI Taxonomy" id="700508"/>
    <lineage>
        <taxon>Bacteria</taxon>
        <taxon>Bacillati</taxon>
        <taxon>Actinomycetota</taxon>
        <taxon>Actinomycetes</taxon>
        <taxon>Mycobacteriales</taxon>
        <taxon>Mycobacteriaceae</taxon>
        <taxon>Mycolicibacterium</taxon>
    </lineage>
</organism>
<reference evidence="2 3" key="1">
    <citation type="journal article" date="2014" name="Genome Announc.">
        <title>Complete Genome Sequence of Sterol-Transforming Mycobacterium neoaurum Strain VKM Ac-1815D.</title>
        <authorList>
            <person name="Shtratnikova V.Y."/>
            <person name="Bragin E.Y."/>
            <person name="Dovbnya D.V."/>
            <person name="Pekov Y.A."/>
            <person name="Schelkunov M.I."/>
            <person name="Strizhov N."/>
            <person name="Ivashina T.V."/>
            <person name="Ashapkin V.V."/>
            <person name="Donova M.V."/>
        </authorList>
    </citation>
    <scope>NUCLEOTIDE SEQUENCE [LARGE SCALE GENOMIC DNA]</scope>
    <source>
        <strain evidence="2 3">VKM Ac-1815D</strain>
    </source>
</reference>
<feature type="region of interest" description="Disordered" evidence="1">
    <location>
        <begin position="57"/>
        <end position="81"/>
    </location>
</feature>
<accession>V5XIY0</accession>
<evidence type="ECO:0000313" key="3">
    <source>
        <dbReference type="Proteomes" id="UP000018763"/>
    </source>
</evidence>
<evidence type="ECO:0000313" key="2">
    <source>
        <dbReference type="EMBL" id="AHC28022.1"/>
    </source>
</evidence>
<dbReference type="AlphaFoldDB" id="V5XIY0"/>
<sequence>MSTTTICRRAYAGALTDACPQCKAPAGEYCTRLDDFGHRHLRRIPCLHRIHPSLVDVDEHHDEPVDFTEPRRPPNEGGRLP</sequence>
<protein>
    <submittedName>
        <fullName evidence="2">Uncharacterized protein</fullName>
    </submittedName>
</protein>
<dbReference type="KEGG" id="mne:D174_19420"/>
<dbReference type="GeneID" id="43451633"/>
<keyword evidence="3" id="KW-1185">Reference proteome</keyword>
<evidence type="ECO:0000256" key="1">
    <source>
        <dbReference type="SAM" id="MobiDB-lite"/>
    </source>
</evidence>
<name>V5XIY0_MYCNE</name>
<dbReference type="Proteomes" id="UP000018763">
    <property type="component" value="Chromosome"/>
</dbReference>
<feature type="compositionally biased region" description="Basic and acidic residues" evidence="1">
    <location>
        <begin position="57"/>
        <end position="74"/>
    </location>
</feature>
<gene>
    <name evidence="2" type="ORF">D174_19420</name>
</gene>
<dbReference type="HOGENOM" id="CLU_2570157_0_0_11"/>
<dbReference type="RefSeq" id="WP_019511787.1">
    <property type="nucleotide sequence ID" value="NC_023036.2"/>
</dbReference>